<reference evidence="2" key="1">
    <citation type="submission" date="2016-10" db="EMBL/GenBank/DDBJ databases">
        <authorList>
            <person name="Varghese N."/>
            <person name="Submissions S."/>
        </authorList>
    </citation>
    <scope>NUCLEOTIDE SEQUENCE [LARGE SCALE GENOMIC DNA]</scope>
    <source>
        <strain evidence="2">CECT 8338</strain>
    </source>
</reference>
<name>A0A1H2FEJ2_9GAMM</name>
<protein>
    <submittedName>
        <fullName evidence="1">Uncharacterized protein</fullName>
    </submittedName>
</protein>
<evidence type="ECO:0000313" key="1">
    <source>
        <dbReference type="EMBL" id="SDU05781.1"/>
    </source>
</evidence>
<accession>A0A1H2FEJ2</accession>
<evidence type="ECO:0000313" key="2">
    <source>
        <dbReference type="Proteomes" id="UP000243924"/>
    </source>
</evidence>
<gene>
    <name evidence="1" type="ORF">SAMN05216210_1498</name>
</gene>
<dbReference type="Proteomes" id="UP000243924">
    <property type="component" value="Chromosome I"/>
</dbReference>
<organism evidence="1 2">
    <name type="scientific">Halopseudomonas salegens</name>
    <dbReference type="NCBI Taxonomy" id="1434072"/>
    <lineage>
        <taxon>Bacteria</taxon>
        <taxon>Pseudomonadati</taxon>
        <taxon>Pseudomonadota</taxon>
        <taxon>Gammaproteobacteria</taxon>
        <taxon>Pseudomonadales</taxon>
        <taxon>Pseudomonadaceae</taxon>
        <taxon>Halopseudomonas</taxon>
    </lineage>
</organism>
<keyword evidence="2" id="KW-1185">Reference proteome</keyword>
<dbReference type="EMBL" id="LT629787">
    <property type="protein sequence ID" value="SDU05781.1"/>
    <property type="molecule type" value="Genomic_DNA"/>
</dbReference>
<proteinExistence type="predicted"/>
<dbReference type="RefSeq" id="WP_092385637.1">
    <property type="nucleotide sequence ID" value="NZ_LT629787.1"/>
</dbReference>
<sequence length="68" mass="7418">MAVSVINDLNTLQQLAPEDSEPVFMLAVVSVLGQKEAQKLDQSLLPELLLQVDDLALRQGAKNQMLDA</sequence>
<dbReference type="AlphaFoldDB" id="A0A1H2FEJ2"/>